<reference evidence="15 17" key="2">
    <citation type="journal article" date="2013" name="Nature">
        <title>Insights into bilaterian evolution from three spiralian genomes.</title>
        <authorList>
            <person name="Simakov O."/>
            <person name="Marletaz F."/>
            <person name="Cho S.J."/>
            <person name="Edsinger-Gonzales E."/>
            <person name="Havlak P."/>
            <person name="Hellsten U."/>
            <person name="Kuo D.H."/>
            <person name="Larsson T."/>
            <person name="Lv J."/>
            <person name="Arendt D."/>
            <person name="Savage R."/>
            <person name="Osoegawa K."/>
            <person name="de Jong P."/>
            <person name="Grimwood J."/>
            <person name="Chapman J.A."/>
            <person name="Shapiro H."/>
            <person name="Aerts A."/>
            <person name="Otillar R.P."/>
            <person name="Terry A.Y."/>
            <person name="Boore J.L."/>
            <person name="Grigoriev I.V."/>
            <person name="Lindberg D.R."/>
            <person name="Seaver E.C."/>
            <person name="Weisblat D.A."/>
            <person name="Putnam N.H."/>
            <person name="Rokhsar D.S."/>
        </authorList>
    </citation>
    <scope>NUCLEOTIDE SEQUENCE</scope>
</reference>
<proteinExistence type="inferred from homology"/>
<keyword evidence="17" id="KW-1185">Reference proteome</keyword>
<accession>T1G8W9</accession>
<comment type="subunit">
    <text evidence="3">Heterodimer of 2 subunits, IMMPL1 and IMMPL2.</text>
</comment>
<dbReference type="RefSeq" id="XP_009009758.1">
    <property type="nucleotide sequence ID" value="XM_009011510.1"/>
</dbReference>
<dbReference type="STRING" id="6412.T1G8W9"/>
<dbReference type="InParanoid" id="T1G8W9"/>
<dbReference type="InterPro" id="IPR019533">
    <property type="entry name" value="Peptidase_S26"/>
</dbReference>
<gene>
    <name evidence="16" type="primary">20217516</name>
    <name evidence="15" type="ORF">HELRODRAFT_93614</name>
</gene>
<comment type="similarity">
    <text evidence="2">Belongs to the peptidase S26 family. IMP2 subfamily.</text>
</comment>
<evidence type="ECO:0000256" key="5">
    <source>
        <dbReference type="ARBA" id="ARBA00022670"/>
    </source>
</evidence>
<evidence type="ECO:0000256" key="7">
    <source>
        <dbReference type="ARBA" id="ARBA00022792"/>
    </source>
</evidence>
<keyword evidence="7" id="KW-0999">Mitochondrion inner membrane</keyword>
<dbReference type="GO" id="GO:0004252">
    <property type="term" value="F:serine-type endopeptidase activity"/>
    <property type="evidence" value="ECO:0007669"/>
    <property type="project" value="InterPro"/>
</dbReference>
<dbReference type="FunFam" id="2.10.109.10:FF:000005">
    <property type="entry name" value="Mitochondrial inner membrane protease subunit"/>
    <property type="match status" value="1"/>
</dbReference>
<dbReference type="EMBL" id="AMQM01000288">
    <property type="status" value="NOT_ANNOTATED_CDS"/>
    <property type="molecule type" value="Genomic_DNA"/>
</dbReference>
<evidence type="ECO:0000256" key="3">
    <source>
        <dbReference type="ARBA" id="ARBA00011805"/>
    </source>
</evidence>
<feature type="domain" description="Peptidase S26" evidence="14">
    <location>
        <begin position="4"/>
        <end position="92"/>
    </location>
</feature>
<reference evidence="16" key="3">
    <citation type="submission" date="2015-06" db="UniProtKB">
        <authorList>
            <consortium name="EnsemblMetazoa"/>
        </authorList>
    </citation>
    <scope>IDENTIFICATION</scope>
</reference>
<dbReference type="Pfam" id="PF10502">
    <property type="entry name" value="Peptidase_S26"/>
    <property type="match status" value="2"/>
</dbReference>
<dbReference type="CTD" id="20217516"/>
<dbReference type="CDD" id="cd06530">
    <property type="entry name" value="S26_SPase_I"/>
    <property type="match status" value="1"/>
</dbReference>
<evidence type="ECO:0000256" key="9">
    <source>
        <dbReference type="ARBA" id="ARBA00022989"/>
    </source>
</evidence>
<dbReference type="PRINTS" id="PR00727">
    <property type="entry name" value="LEADERPTASE"/>
</dbReference>
<organism evidence="16 17">
    <name type="scientific">Helobdella robusta</name>
    <name type="common">Californian leech</name>
    <dbReference type="NCBI Taxonomy" id="6412"/>
    <lineage>
        <taxon>Eukaryota</taxon>
        <taxon>Metazoa</taxon>
        <taxon>Spiralia</taxon>
        <taxon>Lophotrochozoa</taxon>
        <taxon>Annelida</taxon>
        <taxon>Clitellata</taxon>
        <taxon>Hirudinea</taxon>
        <taxon>Rhynchobdellida</taxon>
        <taxon>Glossiphoniidae</taxon>
        <taxon>Helobdella</taxon>
    </lineage>
</organism>
<name>T1G8W9_HELRO</name>
<feature type="active site" evidence="13">
    <location>
        <position position="80"/>
    </location>
</feature>
<dbReference type="EnsemblMetazoa" id="HelroT93614">
    <property type="protein sequence ID" value="HelroP93614"/>
    <property type="gene ID" value="HelroG93614"/>
</dbReference>
<evidence type="ECO:0000256" key="8">
    <source>
        <dbReference type="ARBA" id="ARBA00022801"/>
    </source>
</evidence>
<evidence type="ECO:0000313" key="17">
    <source>
        <dbReference type="Proteomes" id="UP000015101"/>
    </source>
</evidence>
<dbReference type="KEGG" id="hro:HELRODRAFT_93614"/>
<evidence type="ECO:0000313" key="15">
    <source>
        <dbReference type="EMBL" id="ESO13038.1"/>
    </source>
</evidence>
<evidence type="ECO:0000256" key="6">
    <source>
        <dbReference type="ARBA" id="ARBA00022692"/>
    </source>
</evidence>
<evidence type="ECO:0000256" key="1">
    <source>
        <dbReference type="ARBA" id="ARBA00004434"/>
    </source>
</evidence>
<evidence type="ECO:0000313" key="16">
    <source>
        <dbReference type="EnsemblMetazoa" id="HelroP93614"/>
    </source>
</evidence>
<dbReference type="GO" id="GO:0006627">
    <property type="term" value="P:protein processing involved in protein targeting to mitochondrion"/>
    <property type="evidence" value="ECO:0000318"/>
    <property type="project" value="GO_Central"/>
</dbReference>
<keyword evidence="11" id="KW-0472">Membrane</keyword>
<dbReference type="GO" id="GO:0006465">
    <property type="term" value="P:signal peptide processing"/>
    <property type="evidence" value="ECO:0007669"/>
    <property type="project" value="InterPro"/>
</dbReference>
<keyword evidence="9" id="KW-1133">Transmembrane helix</keyword>
<evidence type="ECO:0000256" key="4">
    <source>
        <dbReference type="ARBA" id="ARBA00013650"/>
    </source>
</evidence>
<feature type="domain" description="Peptidase S26" evidence="14">
    <location>
        <begin position="97"/>
        <end position="140"/>
    </location>
</feature>
<sequence length="201" mass="23204">MLKSVIKVVAFTVPATLTLFDTCGYVCRVEGSSMRPLINDSYKEINYVFLNRWNHRNYDFVRGEVVCLTCPSDPKQKILKRIIALEGDIVRTINYKEKHITVPKGYCWVEGDNHKQSLDSNIFGPVPLGLINSKATHVVWPLNRIQSIPVTDVSQRIKNYRRLECVAQTGFYVSKEQQSVNSFVPQVETQRFEQTRSYKQQ</sequence>
<dbReference type="InterPro" id="IPR036286">
    <property type="entry name" value="LexA/Signal_pep-like_sf"/>
</dbReference>
<dbReference type="HOGENOM" id="CLU_028723_4_3_1"/>
<dbReference type="Proteomes" id="UP000015101">
    <property type="component" value="Unassembled WGS sequence"/>
</dbReference>
<protein>
    <recommendedName>
        <fullName evidence="4">Mitochondrial inner membrane protease subunit 2</fullName>
    </recommendedName>
    <alternativeName>
        <fullName evidence="12">IMP2-like protein</fullName>
    </alternativeName>
</protein>
<keyword evidence="10" id="KW-0496">Mitochondrion</keyword>
<keyword evidence="8" id="KW-0378">Hydrolase</keyword>
<evidence type="ECO:0000256" key="13">
    <source>
        <dbReference type="PIRSR" id="PIRSR600223-1"/>
    </source>
</evidence>
<dbReference type="eggNOG" id="KOG1568">
    <property type="taxonomic scope" value="Eukaryota"/>
</dbReference>
<dbReference type="Gene3D" id="2.10.109.10">
    <property type="entry name" value="Umud Fragment, subunit A"/>
    <property type="match status" value="1"/>
</dbReference>
<dbReference type="GeneID" id="20217516"/>
<dbReference type="AlphaFoldDB" id="T1G8W9"/>
<dbReference type="PANTHER" id="PTHR46041">
    <property type="entry name" value="MITOCHONDRIAL INNER MEMBRANE PROTEASE SUBUNIT 2"/>
    <property type="match status" value="1"/>
</dbReference>
<keyword evidence="6" id="KW-0812">Transmembrane</keyword>
<reference evidence="17" key="1">
    <citation type="submission" date="2012-12" db="EMBL/GenBank/DDBJ databases">
        <authorList>
            <person name="Hellsten U."/>
            <person name="Grimwood J."/>
            <person name="Chapman J.A."/>
            <person name="Shapiro H."/>
            <person name="Aerts A."/>
            <person name="Otillar R.P."/>
            <person name="Terry A.Y."/>
            <person name="Boore J.L."/>
            <person name="Simakov O."/>
            <person name="Marletaz F."/>
            <person name="Cho S.-J."/>
            <person name="Edsinger-Gonzales E."/>
            <person name="Havlak P."/>
            <person name="Kuo D.-H."/>
            <person name="Larsson T."/>
            <person name="Lv J."/>
            <person name="Arendt D."/>
            <person name="Savage R."/>
            <person name="Osoegawa K."/>
            <person name="de Jong P."/>
            <person name="Lindberg D.R."/>
            <person name="Seaver E.C."/>
            <person name="Weisblat D.A."/>
            <person name="Putnam N.H."/>
            <person name="Grigoriev I.V."/>
            <person name="Rokhsar D.S."/>
        </authorList>
    </citation>
    <scope>NUCLEOTIDE SEQUENCE</scope>
</reference>
<comment type="subcellular location">
    <subcellularLocation>
        <location evidence="1">Mitochondrion inner membrane</location>
        <topology evidence="1">Single-pass membrane protein</topology>
    </subcellularLocation>
</comment>
<dbReference type="EMBL" id="KB095811">
    <property type="protein sequence ID" value="ESO13038.1"/>
    <property type="molecule type" value="Genomic_DNA"/>
</dbReference>
<dbReference type="GO" id="GO:0042720">
    <property type="term" value="C:mitochondrial inner membrane peptidase complex"/>
    <property type="evidence" value="ECO:0000318"/>
    <property type="project" value="GO_Central"/>
</dbReference>
<dbReference type="PANTHER" id="PTHR46041:SF2">
    <property type="entry name" value="MITOCHONDRIAL INNER MEMBRANE PROTEASE SUBUNIT 2"/>
    <property type="match status" value="1"/>
</dbReference>
<dbReference type="GO" id="GO:0004175">
    <property type="term" value="F:endopeptidase activity"/>
    <property type="evidence" value="ECO:0000318"/>
    <property type="project" value="GO_Central"/>
</dbReference>
<evidence type="ECO:0000259" key="14">
    <source>
        <dbReference type="Pfam" id="PF10502"/>
    </source>
</evidence>
<evidence type="ECO:0000256" key="10">
    <source>
        <dbReference type="ARBA" id="ARBA00023128"/>
    </source>
</evidence>
<dbReference type="SUPFAM" id="SSF51306">
    <property type="entry name" value="LexA/Signal peptidase"/>
    <property type="match status" value="1"/>
</dbReference>
<dbReference type="FunCoup" id="T1G8W9">
    <property type="interactions" value="548"/>
</dbReference>
<dbReference type="OMA" id="WIPVIAW"/>
<evidence type="ECO:0000256" key="2">
    <source>
        <dbReference type="ARBA" id="ARBA00007066"/>
    </source>
</evidence>
<dbReference type="InterPro" id="IPR037730">
    <property type="entry name" value="IMP2"/>
</dbReference>
<feature type="active site" evidence="13">
    <location>
        <position position="33"/>
    </location>
</feature>
<dbReference type="OrthoDB" id="9996127at2759"/>
<dbReference type="InterPro" id="IPR000223">
    <property type="entry name" value="Pept_S26A_signal_pept_1"/>
</dbReference>
<keyword evidence="5" id="KW-0645">Protease</keyword>
<evidence type="ECO:0000256" key="11">
    <source>
        <dbReference type="ARBA" id="ARBA00023136"/>
    </source>
</evidence>
<evidence type="ECO:0000256" key="12">
    <source>
        <dbReference type="ARBA" id="ARBA00032718"/>
    </source>
</evidence>